<organism evidence="8 9">
    <name type="scientific">Marinobacter zhejiangensis</name>
    <dbReference type="NCBI Taxonomy" id="488535"/>
    <lineage>
        <taxon>Bacteria</taxon>
        <taxon>Pseudomonadati</taxon>
        <taxon>Pseudomonadota</taxon>
        <taxon>Gammaproteobacteria</taxon>
        <taxon>Pseudomonadales</taxon>
        <taxon>Marinobacteraceae</taxon>
        <taxon>Marinobacter</taxon>
    </lineage>
</organism>
<dbReference type="InterPro" id="IPR042194">
    <property type="entry name" value="FHIPEP_1"/>
</dbReference>
<keyword evidence="5 7" id="KW-1133">Transmembrane helix</keyword>
<evidence type="ECO:0000256" key="1">
    <source>
        <dbReference type="ARBA" id="ARBA00004651"/>
    </source>
</evidence>
<sequence>MDRALVLNNVKSLTRGNLGIPIMLMALLGMMILPMPTFMLDVLFTFNITLSIVILLVCVYALRPMEFASFPTVLLVATLLRLALNVASTRIVLLNGHEGGDAAGKVIESFGEVLIGGNYAVGLVVFAILMIINFMVVTKGAGRVSEVSARFTLDAMPGKQMAIDADLNAGLINQDEAKARRSEIAQEADFYGSMDGASKFVKGDAVAGLLILAINIIGGVTIGMLQHNLDFTTAMQNYALLTIGDGLVAQIPSLLLSTSAAIMVTRVTSSQDMGGQILHQMFSAPKALSIAAGILILLGLIPGMPHVAFLGLGAIAAATAYFIWQRERQTVEEGGVFPARGGPAAGGVTRPDLGPQGGLRPDQTLPAPAETRELGWDDVSTVDVVGLEVGYRLIPLVDKSQGGQLLTRIKGVRKKLSQDLGFLMPSVHIRDNLDLMPNMYRITLMGVTIAEAEIHPDRELAIDPGQVFGKVEGIEGKDPAFGLDACWIEESKKDQAQTLGYTVVDASTVVATHLNQVLQKHAHELLGHEEVQKWLEQLEKMSPKLAEELVPTTVSISILLKVLQSLLLEEVPVRDMRSIAEAIVNLHPRSQDPKVLTTVARQALRRMIVQSICGNEPEIPVITLDPDLEQLLLKSLQQSQQTGGGDDIGLVLEPSMVEKLQRSLQESVQRQEMLGKPAILLVSGPLRPVLARFASYGVERLHVLSYQEVPDNKQITIVASVGQ</sequence>
<proteinExistence type="inferred from homology"/>
<evidence type="ECO:0000256" key="7">
    <source>
        <dbReference type="RuleBase" id="RU364093"/>
    </source>
</evidence>
<dbReference type="InterPro" id="IPR042196">
    <property type="entry name" value="FHIPEP_4"/>
</dbReference>
<comment type="function">
    <text evidence="7">Required for formation of the rod structure of the flagellar apparatus. Together with FliI and FliH, may constitute the export apparatus of flagellin.</text>
</comment>
<keyword evidence="7" id="KW-0653">Protein transport</keyword>
<dbReference type="GO" id="GO:0009306">
    <property type="term" value="P:protein secretion"/>
    <property type="evidence" value="ECO:0007669"/>
    <property type="project" value="InterPro"/>
</dbReference>
<dbReference type="RefSeq" id="WP_092021329.1">
    <property type="nucleotide sequence ID" value="NZ_FOUE01000002.1"/>
</dbReference>
<evidence type="ECO:0000313" key="9">
    <source>
        <dbReference type="Proteomes" id="UP000198519"/>
    </source>
</evidence>
<dbReference type="InterPro" id="IPR001712">
    <property type="entry name" value="T3SS_FHIPEP"/>
</dbReference>
<dbReference type="PANTHER" id="PTHR30161">
    <property type="entry name" value="FLAGELLAR EXPORT PROTEIN, MEMBRANE FLHA SUBUNIT-RELATED"/>
    <property type="match status" value="1"/>
</dbReference>
<dbReference type="Pfam" id="PF00771">
    <property type="entry name" value="FHIPEP"/>
    <property type="match status" value="1"/>
</dbReference>
<dbReference type="Gene3D" id="3.40.30.60">
    <property type="entry name" value="FHIPEP family, domain 1"/>
    <property type="match status" value="1"/>
</dbReference>
<dbReference type="Proteomes" id="UP000198519">
    <property type="component" value="Unassembled WGS sequence"/>
</dbReference>
<feature type="transmembrane region" description="Helical" evidence="7">
    <location>
        <begin position="238"/>
        <end position="264"/>
    </location>
</feature>
<comment type="similarity">
    <text evidence="2 7">Belongs to the FHIPEP (flagella/HR/invasion proteins export pore) family.</text>
</comment>
<feature type="transmembrane region" description="Helical" evidence="7">
    <location>
        <begin position="74"/>
        <end position="93"/>
    </location>
</feature>
<keyword evidence="7" id="KW-0813">Transport</keyword>
<dbReference type="PROSITE" id="PS00994">
    <property type="entry name" value="FHIPEP"/>
    <property type="match status" value="1"/>
</dbReference>
<dbReference type="AlphaFoldDB" id="A0A1I4NPQ9"/>
<dbReference type="InterPro" id="IPR006301">
    <property type="entry name" value="FlhA"/>
</dbReference>
<dbReference type="PANTHER" id="PTHR30161:SF1">
    <property type="entry name" value="FLAGELLAR BIOSYNTHESIS PROTEIN FLHA-RELATED"/>
    <property type="match status" value="1"/>
</dbReference>
<evidence type="ECO:0000313" key="8">
    <source>
        <dbReference type="EMBL" id="SFM17345.1"/>
    </source>
</evidence>
<name>A0A1I4NPQ9_9GAMM</name>
<accession>A0A1I4NPQ9</accession>
<evidence type="ECO:0000256" key="6">
    <source>
        <dbReference type="ARBA" id="ARBA00023136"/>
    </source>
</evidence>
<dbReference type="Gene3D" id="1.10.8.540">
    <property type="entry name" value="FHIPEP family, domain 3"/>
    <property type="match status" value="1"/>
</dbReference>
<comment type="subcellular location">
    <subcellularLocation>
        <location evidence="1 7">Cell membrane</location>
        <topology evidence="1 7">Multi-pass membrane protein</topology>
    </subcellularLocation>
</comment>
<protein>
    <recommendedName>
        <fullName evidence="7">Flagellar biosynthesis protein FlhA</fullName>
    </recommendedName>
</protein>
<keyword evidence="8" id="KW-0966">Cell projection</keyword>
<dbReference type="GO" id="GO:0044780">
    <property type="term" value="P:bacterial-type flagellum assembly"/>
    <property type="evidence" value="ECO:0007669"/>
    <property type="project" value="InterPro"/>
</dbReference>
<keyword evidence="8" id="KW-0969">Cilium</keyword>
<dbReference type="NCBIfam" id="TIGR01398">
    <property type="entry name" value="FlhA"/>
    <property type="match status" value="1"/>
</dbReference>
<evidence type="ECO:0000256" key="5">
    <source>
        <dbReference type="ARBA" id="ARBA00022989"/>
    </source>
</evidence>
<keyword evidence="9" id="KW-1185">Reference proteome</keyword>
<keyword evidence="8" id="KW-0282">Flagellum</keyword>
<keyword evidence="6 7" id="KW-0472">Membrane</keyword>
<feature type="transmembrane region" description="Helical" evidence="7">
    <location>
        <begin position="205"/>
        <end position="226"/>
    </location>
</feature>
<dbReference type="InterPro" id="IPR025505">
    <property type="entry name" value="FHIPEP_CS"/>
</dbReference>
<dbReference type="PRINTS" id="PR00949">
    <property type="entry name" value="TYPE3IMAPROT"/>
</dbReference>
<dbReference type="PIRSF" id="PIRSF005419">
    <property type="entry name" value="FlhA"/>
    <property type="match status" value="1"/>
</dbReference>
<keyword evidence="3 7" id="KW-1003">Cell membrane</keyword>
<dbReference type="GO" id="GO:0005886">
    <property type="term" value="C:plasma membrane"/>
    <property type="evidence" value="ECO:0007669"/>
    <property type="project" value="UniProtKB-SubCell"/>
</dbReference>
<keyword evidence="7" id="KW-1005">Bacterial flagellum biogenesis</keyword>
<keyword evidence="4 7" id="KW-0812">Transmembrane</keyword>
<keyword evidence="7" id="KW-1006">Bacterial flagellum protein export</keyword>
<feature type="transmembrane region" description="Helical" evidence="7">
    <location>
        <begin position="18"/>
        <end position="36"/>
    </location>
</feature>
<feature type="transmembrane region" description="Helical" evidence="7">
    <location>
        <begin position="284"/>
        <end position="301"/>
    </location>
</feature>
<reference evidence="9" key="1">
    <citation type="submission" date="2016-10" db="EMBL/GenBank/DDBJ databases">
        <authorList>
            <person name="Varghese N."/>
            <person name="Submissions S."/>
        </authorList>
    </citation>
    <scope>NUCLEOTIDE SEQUENCE [LARGE SCALE GENOMIC DNA]</scope>
    <source>
        <strain evidence="9">CGMCC 1.7061</strain>
    </source>
</reference>
<dbReference type="STRING" id="488535.SAMN04487963_1536"/>
<gene>
    <name evidence="7" type="primary">flhA</name>
    <name evidence="8" type="ORF">SAMN04487963_1536</name>
</gene>
<dbReference type="OrthoDB" id="9759185at2"/>
<evidence type="ECO:0000256" key="4">
    <source>
        <dbReference type="ARBA" id="ARBA00022692"/>
    </source>
</evidence>
<evidence type="ECO:0000256" key="3">
    <source>
        <dbReference type="ARBA" id="ARBA00022475"/>
    </source>
</evidence>
<dbReference type="EMBL" id="FOUE01000002">
    <property type="protein sequence ID" value="SFM17345.1"/>
    <property type="molecule type" value="Genomic_DNA"/>
</dbReference>
<evidence type="ECO:0000256" key="2">
    <source>
        <dbReference type="ARBA" id="ARBA00008835"/>
    </source>
</evidence>
<dbReference type="InterPro" id="IPR042193">
    <property type="entry name" value="FHIPEP_3"/>
</dbReference>
<dbReference type="Gene3D" id="3.40.50.12790">
    <property type="entry name" value="FHIPEP family, domain 4"/>
    <property type="match status" value="1"/>
</dbReference>
<feature type="transmembrane region" description="Helical" evidence="7">
    <location>
        <begin position="113"/>
        <end position="136"/>
    </location>
</feature>
<feature type="transmembrane region" description="Helical" evidence="7">
    <location>
        <begin position="42"/>
        <end position="62"/>
    </location>
</feature>